<evidence type="ECO:0000313" key="2">
    <source>
        <dbReference type="Proteomes" id="UP000095281"/>
    </source>
</evidence>
<accession>A0A1I8BG07</accession>
<feature type="signal peptide" evidence="1">
    <location>
        <begin position="1"/>
        <end position="16"/>
    </location>
</feature>
<sequence length="286" mass="33298">MVANLLCLCIQKLALGREFVYQQEALQIALPPKLFRIIKQLKEDVFKIDWLLPIDKLPECCFLLNPDTLRFDVEKTAIASEPYLSKVSFFDICAKLALDQQTERLYEQMSDSERDRIEDMTNREPVVWSRALELSPRRVILHYDDIAYSCAESGYVQAFERNLMKVRELDDSTLLQRCALAAILNGHVQVANSIRTDNFSSAFHQFFPDGRPPTAFLVQLVVGNELRPEVGEQIFEELLDWLTKLDVQRLRREIEKDKKIPLGVLQRLDSKYRECIDSRDYPCDYD</sequence>
<reference evidence="3" key="1">
    <citation type="submission" date="2016-11" db="UniProtKB">
        <authorList>
            <consortium name="WormBaseParasite"/>
        </authorList>
    </citation>
    <scope>IDENTIFICATION</scope>
</reference>
<keyword evidence="1" id="KW-0732">Signal</keyword>
<dbReference type="WBParaSite" id="MhA1_Contig223.frz3.gene11">
    <property type="protein sequence ID" value="MhA1_Contig223.frz3.gene11"/>
    <property type="gene ID" value="MhA1_Contig223.frz3.gene11"/>
</dbReference>
<proteinExistence type="predicted"/>
<protein>
    <submittedName>
        <fullName evidence="3">Uncharacterized protein</fullName>
    </submittedName>
</protein>
<feature type="chain" id="PRO_5009315780" evidence="1">
    <location>
        <begin position="17"/>
        <end position="286"/>
    </location>
</feature>
<dbReference type="AlphaFoldDB" id="A0A1I8BG07"/>
<dbReference type="Proteomes" id="UP000095281">
    <property type="component" value="Unplaced"/>
</dbReference>
<keyword evidence="2" id="KW-1185">Reference proteome</keyword>
<organism evidence="2 3">
    <name type="scientific">Meloidogyne hapla</name>
    <name type="common">Root-knot nematode worm</name>
    <dbReference type="NCBI Taxonomy" id="6305"/>
    <lineage>
        <taxon>Eukaryota</taxon>
        <taxon>Metazoa</taxon>
        <taxon>Ecdysozoa</taxon>
        <taxon>Nematoda</taxon>
        <taxon>Chromadorea</taxon>
        <taxon>Rhabditida</taxon>
        <taxon>Tylenchina</taxon>
        <taxon>Tylenchomorpha</taxon>
        <taxon>Tylenchoidea</taxon>
        <taxon>Meloidogynidae</taxon>
        <taxon>Meloidogyninae</taxon>
        <taxon>Meloidogyne</taxon>
    </lineage>
</organism>
<evidence type="ECO:0000313" key="3">
    <source>
        <dbReference type="WBParaSite" id="MhA1_Contig223.frz3.gene11"/>
    </source>
</evidence>
<evidence type="ECO:0000256" key="1">
    <source>
        <dbReference type="SAM" id="SignalP"/>
    </source>
</evidence>
<name>A0A1I8BG07_MELHA</name>